<dbReference type="OrthoDB" id="9789219at2"/>
<keyword evidence="3" id="KW-0479">Metal-binding</keyword>
<gene>
    <name evidence="9" type="ORF">LFA_0069</name>
</gene>
<keyword evidence="5 9" id="KW-0378">Hydrolase</keyword>
<evidence type="ECO:0000256" key="2">
    <source>
        <dbReference type="ARBA" id="ARBA00022670"/>
    </source>
</evidence>
<evidence type="ECO:0000256" key="4">
    <source>
        <dbReference type="ARBA" id="ARBA00022729"/>
    </source>
</evidence>
<keyword evidence="4 7" id="KW-0732">Signal</keyword>
<dbReference type="KEGG" id="lfa:LFA_0069"/>
<keyword evidence="2" id="KW-0645">Protease</keyword>
<dbReference type="STRING" id="1212491.LFA_0069"/>
<dbReference type="RefSeq" id="WP_045094419.1">
    <property type="nucleotide sequence ID" value="NZ_LN614827.1"/>
</dbReference>
<dbReference type="Pfam" id="PF04389">
    <property type="entry name" value="Peptidase_M28"/>
    <property type="match status" value="1"/>
</dbReference>
<dbReference type="InterPro" id="IPR045175">
    <property type="entry name" value="M28_fam"/>
</dbReference>
<keyword evidence="6" id="KW-0862">Zinc</keyword>
<feature type="signal peptide" evidence="7">
    <location>
        <begin position="1"/>
        <end position="23"/>
    </location>
</feature>
<organism evidence="9 10">
    <name type="scientific">Legionella fallonii LLAP-10</name>
    <dbReference type="NCBI Taxonomy" id="1212491"/>
    <lineage>
        <taxon>Bacteria</taxon>
        <taxon>Pseudomonadati</taxon>
        <taxon>Pseudomonadota</taxon>
        <taxon>Gammaproteobacteria</taxon>
        <taxon>Legionellales</taxon>
        <taxon>Legionellaceae</taxon>
        <taxon>Legionella</taxon>
    </lineage>
</organism>
<accession>A0A098G0R2</accession>
<dbReference type="Gene3D" id="3.40.630.10">
    <property type="entry name" value="Zn peptidases"/>
    <property type="match status" value="1"/>
</dbReference>
<dbReference type="GO" id="GO:0046872">
    <property type="term" value="F:metal ion binding"/>
    <property type="evidence" value="ECO:0007669"/>
    <property type="project" value="UniProtKB-KW"/>
</dbReference>
<sequence length="395" mass="44294">MLVKRSALIVILSLFSMTNLSYAQTEKERLIVSNCMVKALKDTANLLVQNDKFSMVEVSLDDNTLTTLQENRAACGKFLNLDSYYQNHSFDQRDAYRLLNQLSSKKATTLAHTYSINHDKQVMQLYSLIDASKIWQTNQHLTNYVNRSATQRTGAAAARWFRNQFDTMARNYGRSDVASYLVKTGSKYKQPSVVTVIGKDKTTDAIVIGAHIDTLNGNMPGADDDSSGISVGLEIARVLLSSEVVLDHPVYLIAYAAEERGLVGSGYVVQSFLDNKIPVKAVMQLDQTGYRANRKDPTIWLMKDYVDPNLTQFTAELLTHYVKIPVAYTQCDYACSDHVNWHQQGFSACYPSATTLENDNPYIHSPEDRLEILNLEHMVNFTKLGLAFAAELGLN</sequence>
<evidence type="ECO:0000256" key="7">
    <source>
        <dbReference type="SAM" id="SignalP"/>
    </source>
</evidence>
<dbReference type="GO" id="GO:0004177">
    <property type="term" value="F:aminopeptidase activity"/>
    <property type="evidence" value="ECO:0007669"/>
    <property type="project" value="UniProtKB-KW"/>
</dbReference>
<dbReference type="GO" id="GO:0008235">
    <property type="term" value="F:metalloexopeptidase activity"/>
    <property type="evidence" value="ECO:0007669"/>
    <property type="project" value="InterPro"/>
</dbReference>
<dbReference type="PANTHER" id="PTHR12147">
    <property type="entry name" value="METALLOPEPTIDASE M28 FAMILY MEMBER"/>
    <property type="match status" value="1"/>
</dbReference>
<dbReference type="HOGENOM" id="CLU_025866_1_1_6"/>
<feature type="domain" description="Peptidase M28" evidence="8">
    <location>
        <begin position="194"/>
        <end position="387"/>
    </location>
</feature>
<proteinExistence type="predicted"/>
<evidence type="ECO:0000256" key="3">
    <source>
        <dbReference type="ARBA" id="ARBA00022723"/>
    </source>
</evidence>
<dbReference type="EMBL" id="LN614827">
    <property type="protein sequence ID" value="CEG55554.1"/>
    <property type="molecule type" value="Genomic_DNA"/>
</dbReference>
<protein>
    <submittedName>
        <fullName evidence="9">Bacterial leucyl aminopeptidase</fullName>
        <ecNumber evidence="9">3.4.11.10</ecNumber>
    </submittedName>
</protein>
<evidence type="ECO:0000259" key="8">
    <source>
        <dbReference type="Pfam" id="PF04389"/>
    </source>
</evidence>
<evidence type="ECO:0000313" key="10">
    <source>
        <dbReference type="Proteomes" id="UP000032430"/>
    </source>
</evidence>
<dbReference type="AlphaFoldDB" id="A0A098G0R2"/>
<reference evidence="10" key="1">
    <citation type="submission" date="2014-09" db="EMBL/GenBank/DDBJ databases">
        <authorList>
            <person name="Gomez-Valero L."/>
        </authorList>
    </citation>
    <scope>NUCLEOTIDE SEQUENCE [LARGE SCALE GENOMIC DNA]</scope>
    <source>
        <strain evidence="10">ATCC700992</strain>
    </source>
</reference>
<feature type="chain" id="PRO_5001935272" evidence="7">
    <location>
        <begin position="24"/>
        <end position="395"/>
    </location>
</feature>
<keyword evidence="1 9" id="KW-0031">Aminopeptidase</keyword>
<evidence type="ECO:0000313" key="9">
    <source>
        <dbReference type="EMBL" id="CEG55554.1"/>
    </source>
</evidence>
<dbReference type="Proteomes" id="UP000032430">
    <property type="component" value="Chromosome I"/>
</dbReference>
<dbReference type="PANTHER" id="PTHR12147:SF56">
    <property type="entry name" value="AMINOPEPTIDASE YDR415C-RELATED"/>
    <property type="match status" value="1"/>
</dbReference>
<keyword evidence="10" id="KW-1185">Reference proteome</keyword>
<evidence type="ECO:0000256" key="5">
    <source>
        <dbReference type="ARBA" id="ARBA00022801"/>
    </source>
</evidence>
<dbReference type="SUPFAM" id="SSF53187">
    <property type="entry name" value="Zn-dependent exopeptidases"/>
    <property type="match status" value="1"/>
</dbReference>
<dbReference type="GO" id="GO:0006508">
    <property type="term" value="P:proteolysis"/>
    <property type="evidence" value="ECO:0007669"/>
    <property type="project" value="UniProtKB-KW"/>
</dbReference>
<name>A0A098G0R2_9GAMM</name>
<evidence type="ECO:0000256" key="1">
    <source>
        <dbReference type="ARBA" id="ARBA00022438"/>
    </source>
</evidence>
<dbReference type="InterPro" id="IPR007484">
    <property type="entry name" value="Peptidase_M28"/>
</dbReference>
<evidence type="ECO:0000256" key="6">
    <source>
        <dbReference type="ARBA" id="ARBA00022833"/>
    </source>
</evidence>
<dbReference type="EC" id="3.4.11.10" evidence="9"/>